<protein>
    <submittedName>
        <fullName evidence="1">3392_t:CDS:1</fullName>
    </submittedName>
</protein>
<keyword evidence="2" id="KW-1185">Reference proteome</keyword>
<reference evidence="1" key="1">
    <citation type="submission" date="2021-06" db="EMBL/GenBank/DDBJ databases">
        <authorList>
            <person name="Kallberg Y."/>
            <person name="Tangrot J."/>
            <person name="Rosling A."/>
        </authorList>
    </citation>
    <scope>NUCLEOTIDE SEQUENCE</scope>
    <source>
        <strain evidence="1">CL356</strain>
    </source>
</reference>
<name>A0ACA9NXU9_9GLOM</name>
<feature type="non-terminal residue" evidence="1">
    <location>
        <position position="1"/>
    </location>
</feature>
<accession>A0ACA9NXU9</accession>
<sequence length="149" mass="16989">PYKEGIRYLEVYLSDKSSSCSTKNKLLKKIQKFTNAISSQKGWNGLITRQASHWIILAQLEYAINTTVLSDNEMDILQRKMNKPIKAKLGVEHTIFNKILYLLASLNIVKLQNRCDLTIIKILTVKLTNPKIFPVTSREIISIQATQAI</sequence>
<evidence type="ECO:0000313" key="1">
    <source>
        <dbReference type="EMBL" id="CAG8674492.1"/>
    </source>
</evidence>
<evidence type="ECO:0000313" key="2">
    <source>
        <dbReference type="Proteomes" id="UP000789525"/>
    </source>
</evidence>
<organism evidence="1 2">
    <name type="scientific">Acaulospora colombiana</name>
    <dbReference type="NCBI Taxonomy" id="27376"/>
    <lineage>
        <taxon>Eukaryota</taxon>
        <taxon>Fungi</taxon>
        <taxon>Fungi incertae sedis</taxon>
        <taxon>Mucoromycota</taxon>
        <taxon>Glomeromycotina</taxon>
        <taxon>Glomeromycetes</taxon>
        <taxon>Diversisporales</taxon>
        <taxon>Acaulosporaceae</taxon>
        <taxon>Acaulospora</taxon>
    </lineage>
</organism>
<dbReference type="EMBL" id="CAJVPT010025329">
    <property type="protein sequence ID" value="CAG8674492.1"/>
    <property type="molecule type" value="Genomic_DNA"/>
</dbReference>
<feature type="non-terminal residue" evidence="1">
    <location>
        <position position="149"/>
    </location>
</feature>
<comment type="caution">
    <text evidence="1">The sequence shown here is derived from an EMBL/GenBank/DDBJ whole genome shotgun (WGS) entry which is preliminary data.</text>
</comment>
<proteinExistence type="predicted"/>
<gene>
    <name evidence="1" type="ORF">ACOLOM_LOCUS9078</name>
</gene>
<dbReference type="Proteomes" id="UP000789525">
    <property type="component" value="Unassembled WGS sequence"/>
</dbReference>